<organism evidence="2 3">
    <name type="scientific">Desulfoscipio geothermicus DSM 3669</name>
    <dbReference type="NCBI Taxonomy" id="1121426"/>
    <lineage>
        <taxon>Bacteria</taxon>
        <taxon>Bacillati</taxon>
        <taxon>Bacillota</taxon>
        <taxon>Clostridia</taxon>
        <taxon>Eubacteriales</taxon>
        <taxon>Desulfallaceae</taxon>
        <taxon>Desulfoscipio</taxon>
    </lineage>
</organism>
<dbReference type="STRING" id="39060.SAMN05660706_101231"/>
<dbReference type="PANTHER" id="PTHR32432:SF3">
    <property type="entry name" value="ETHANOLAMINE UTILIZATION PROTEIN EUTJ"/>
    <property type="match status" value="1"/>
</dbReference>
<dbReference type="SMART" id="SM00842">
    <property type="entry name" value="FtsA"/>
    <property type="match status" value="1"/>
</dbReference>
<dbReference type="AlphaFoldDB" id="A0A1I6CRB6"/>
<keyword evidence="3" id="KW-1185">Reference proteome</keyword>
<dbReference type="Pfam" id="PF14450">
    <property type="entry name" value="FtsA"/>
    <property type="match status" value="1"/>
</dbReference>
<evidence type="ECO:0000313" key="2">
    <source>
        <dbReference type="EMBL" id="SFQ95672.1"/>
    </source>
</evidence>
<dbReference type="GO" id="GO:0051301">
    <property type="term" value="P:cell division"/>
    <property type="evidence" value="ECO:0007669"/>
    <property type="project" value="UniProtKB-KW"/>
</dbReference>
<dbReference type="OrthoDB" id="9768127at2"/>
<feature type="domain" description="SHS2" evidence="1">
    <location>
        <begin position="11"/>
        <end position="209"/>
    </location>
</feature>
<keyword evidence="2" id="KW-0132">Cell division</keyword>
<dbReference type="InterPro" id="IPR043129">
    <property type="entry name" value="ATPase_NBD"/>
</dbReference>
<accession>A0A1I6CRB6</accession>
<dbReference type="PANTHER" id="PTHR32432">
    <property type="entry name" value="CELL DIVISION PROTEIN FTSA-RELATED"/>
    <property type="match status" value="1"/>
</dbReference>
<name>A0A1I6CRB6_9FIRM</name>
<dbReference type="Gene3D" id="3.30.420.40">
    <property type="match status" value="2"/>
</dbReference>
<reference evidence="3" key="1">
    <citation type="submission" date="2016-10" db="EMBL/GenBank/DDBJ databases">
        <authorList>
            <person name="Varghese N."/>
            <person name="Submissions S."/>
        </authorList>
    </citation>
    <scope>NUCLEOTIDE SEQUENCE [LARGE SCALE GENOMIC DNA]</scope>
    <source>
        <strain evidence="3">DSM 3669</strain>
    </source>
</reference>
<proteinExistence type="predicted"/>
<dbReference type="SUPFAM" id="SSF53067">
    <property type="entry name" value="Actin-like ATPase domain"/>
    <property type="match status" value="2"/>
</dbReference>
<dbReference type="InterPro" id="IPR050696">
    <property type="entry name" value="FtsA/MreB"/>
</dbReference>
<dbReference type="InterPro" id="IPR003494">
    <property type="entry name" value="SHS2_FtsA"/>
</dbReference>
<keyword evidence="2" id="KW-0131">Cell cycle</keyword>
<dbReference type="RefSeq" id="WP_092481619.1">
    <property type="nucleotide sequence ID" value="NZ_FOYM01000001.1"/>
</dbReference>
<protein>
    <submittedName>
        <fullName evidence="2">Cell division protein FtsA</fullName>
    </submittedName>
</protein>
<dbReference type="CDD" id="cd24004">
    <property type="entry name" value="ASKHA_NBD_PilM-like"/>
    <property type="match status" value="1"/>
</dbReference>
<evidence type="ECO:0000313" key="3">
    <source>
        <dbReference type="Proteomes" id="UP000199584"/>
    </source>
</evidence>
<sequence>MTVPQSADNVIFALDIGTRTVIGLVGCMEGKNFKIIAQECIEHEGRAMYDGQIHDIPRVAEVVTAVKSRLERKTGLALDKVAVAAAGRSLKTVRCRVEMEHDINREIEPLDIRGLELAALRQAHRELERGREDEGAPDYYCVGHCVITYLLDDLPVSNLLGHMGDRIGAEIVATFLPTTVVNSLYAVLHRVNLEPVHLTLEPIAAIDVAIPENYRLLNLALVDIGAGTSDIAITRDGSIIAYGMVPQAGDEITEPIVENLLVEFNEAEKIKRLIGSEENITYTDIIGVTGTVPREKLIQVIDPVLDRLADAIGACILELNGGTPPKSVFCIGGGARIPALTEKLAERLQLDNGRVVIRDRSFVQNLVHENNDLLAGPEGVTVVGIATVALTRLGYEFMQVKINGRGYKLFNSRNITVSQALGLIKYDPRHLIAKNGRDLKFFLNDQPHTVFGGLGQPARILLNGQEANLQSTVQDGDEILVIKAVPGPDACARVADFLPEQRKLIIQLNGRNVEWTARPLLNGREADPATGLQTGDRLVITQTPTVEKIAGLCGINPASRQVMINGRRATAQDALNNGDNVEILAITPLEKDDQPPPTGSKGNIPGITLTVNGKEINLPVPKAIFVDVFNYIDIDTSKPRGMLVMTINGKRAQYTDPVRDGDRIDIYWDQNEEKTGCLS</sequence>
<gene>
    <name evidence="2" type="ORF">SAMN05660706_101231</name>
</gene>
<dbReference type="EMBL" id="FOYM01000001">
    <property type="protein sequence ID" value="SFQ95672.1"/>
    <property type="molecule type" value="Genomic_DNA"/>
</dbReference>
<dbReference type="Proteomes" id="UP000199584">
    <property type="component" value="Unassembled WGS sequence"/>
</dbReference>
<evidence type="ECO:0000259" key="1">
    <source>
        <dbReference type="SMART" id="SM00842"/>
    </source>
</evidence>